<dbReference type="PROSITE" id="PS50405">
    <property type="entry name" value="GST_CTER"/>
    <property type="match status" value="1"/>
</dbReference>
<evidence type="ECO:0000256" key="1">
    <source>
        <dbReference type="RuleBase" id="RU003494"/>
    </source>
</evidence>
<keyword evidence="5" id="KW-1185">Reference proteome</keyword>
<dbReference type="InterPro" id="IPR010987">
    <property type="entry name" value="Glutathione-S-Trfase_C-like"/>
</dbReference>
<dbReference type="InterPro" id="IPR040079">
    <property type="entry name" value="Glutathione_S-Trfase"/>
</dbReference>
<dbReference type="PANTHER" id="PTHR44051:SF21">
    <property type="entry name" value="GLUTATHIONE S-TRANSFERASE FAMILY PROTEIN"/>
    <property type="match status" value="1"/>
</dbReference>
<sequence>MTLKLYHCPRTRSIRVYWALEELGLDYEIEPVPFDRAWFRSPEWRALSPVGKVPVFFDGEERLIESVAVIHYLAEKYAEGKLARRPTDSDYGQFLQWLHFGEAGVGPYVTMLIAQTRLLPPEQRLEPMKQWAIAETKNCCAFIEQSLEGKQFILGDEFSLADISLGYALYLVKISGEAQNILGPRTQEYFARLAARPAWKKASAA</sequence>
<dbReference type="SUPFAM" id="SSF52833">
    <property type="entry name" value="Thioredoxin-like"/>
    <property type="match status" value="1"/>
</dbReference>
<dbReference type="InterPro" id="IPR004045">
    <property type="entry name" value="Glutathione_S-Trfase_N"/>
</dbReference>
<dbReference type="InterPro" id="IPR036249">
    <property type="entry name" value="Thioredoxin-like_sf"/>
</dbReference>
<dbReference type="OrthoDB" id="5740960at2"/>
<dbReference type="SFLD" id="SFLDG01150">
    <property type="entry name" value="Main.1:_Beta-like"/>
    <property type="match status" value="1"/>
</dbReference>
<comment type="similarity">
    <text evidence="1">Belongs to the GST superfamily.</text>
</comment>
<dbReference type="GO" id="GO:0016740">
    <property type="term" value="F:transferase activity"/>
    <property type="evidence" value="ECO:0007669"/>
    <property type="project" value="UniProtKB-KW"/>
</dbReference>
<dbReference type="AlphaFoldDB" id="A0A239PJN4"/>
<feature type="domain" description="GST N-terminal" evidence="2">
    <location>
        <begin position="1"/>
        <end position="81"/>
    </location>
</feature>
<evidence type="ECO:0000313" key="5">
    <source>
        <dbReference type="Proteomes" id="UP000198346"/>
    </source>
</evidence>
<dbReference type="CDD" id="cd03046">
    <property type="entry name" value="GST_N_GTT1_like"/>
    <property type="match status" value="1"/>
</dbReference>
<dbReference type="Gene3D" id="3.40.30.10">
    <property type="entry name" value="Glutaredoxin"/>
    <property type="match status" value="1"/>
</dbReference>
<evidence type="ECO:0000313" key="4">
    <source>
        <dbReference type="EMBL" id="SNT68008.1"/>
    </source>
</evidence>
<dbReference type="RefSeq" id="WP_089410996.1">
    <property type="nucleotide sequence ID" value="NZ_FZQA01000001.1"/>
</dbReference>
<gene>
    <name evidence="4" type="ORF">SAMN06297382_0504</name>
</gene>
<reference evidence="4 5" key="1">
    <citation type="submission" date="2017-07" db="EMBL/GenBank/DDBJ databases">
        <authorList>
            <person name="Sun Z.S."/>
            <person name="Albrecht U."/>
            <person name="Echele G."/>
            <person name="Lee C.C."/>
        </authorList>
    </citation>
    <scope>NUCLEOTIDE SEQUENCE [LARGE SCALE GENOMIC DNA]</scope>
    <source>
        <strain evidence="4 5">CGMCC 1.12710</strain>
    </source>
</reference>
<evidence type="ECO:0000259" key="2">
    <source>
        <dbReference type="PROSITE" id="PS50404"/>
    </source>
</evidence>
<proteinExistence type="inferred from homology"/>
<dbReference type="InterPro" id="IPR004046">
    <property type="entry name" value="GST_C"/>
</dbReference>
<accession>A0A239PJN4</accession>
<dbReference type="InterPro" id="IPR036282">
    <property type="entry name" value="Glutathione-S-Trfase_C_sf"/>
</dbReference>
<evidence type="ECO:0000259" key="3">
    <source>
        <dbReference type="PROSITE" id="PS50405"/>
    </source>
</evidence>
<dbReference type="PANTHER" id="PTHR44051">
    <property type="entry name" value="GLUTATHIONE S-TRANSFERASE-RELATED"/>
    <property type="match status" value="1"/>
</dbReference>
<name>A0A239PJN4_9PROT</name>
<dbReference type="EMBL" id="FZQA01000001">
    <property type="protein sequence ID" value="SNT68008.1"/>
    <property type="molecule type" value="Genomic_DNA"/>
</dbReference>
<dbReference type="SFLD" id="SFLDS00019">
    <property type="entry name" value="Glutathione_Transferase_(cytos"/>
    <property type="match status" value="1"/>
</dbReference>
<dbReference type="SFLD" id="SFLDG00358">
    <property type="entry name" value="Main_(cytGST)"/>
    <property type="match status" value="1"/>
</dbReference>
<dbReference type="Pfam" id="PF02798">
    <property type="entry name" value="GST_N"/>
    <property type="match status" value="1"/>
</dbReference>
<dbReference type="SUPFAM" id="SSF47616">
    <property type="entry name" value="GST C-terminal domain-like"/>
    <property type="match status" value="1"/>
</dbReference>
<feature type="domain" description="GST C-terminal" evidence="3">
    <location>
        <begin position="87"/>
        <end position="205"/>
    </location>
</feature>
<dbReference type="Proteomes" id="UP000198346">
    <property type="component" value="Unassembled WGS sequence"/>
</dbReference>
<keyword evidence="4" id="KW-0808">Transferase</keyword>
<dbReference type="PROSITE" id="PS50404">
    <property type="entry name" value="GST_NTER"/>
    <property type="match status" value="1"/>
</dbReference>
<dbReference type="Pfam" id="PF00043">
    <property type="entry name" value="GST_C"/>
    <property type="match status" value="1"/>
</dbReference>
<dbReference type="Gene3D" id="1.20.1050.10">
    <property type="match status" value="1"/>
</dbReference>
<protein>
    <submittedName>
        <fullName evidence="4">Glutathione S-transferase</fullName>
    </submittedName>
</protein>
<organism evidence="4 5">
    <name type="scientific">Amphiplicatus metriothermophilus</name>
    <dbReference type="NCBI Taxonomy" id="1519374"/>
    <lineage>
        <taxon>Bacteria</taxon>
        <taxon>Pseudomonadati</taxon>
        <taxon>Pseudomonadota</taxon>
        <taxon>Alphaproteobacteria</taxon>
        <taxon>Parvularculales</taxon>
        <taxon>Parvularculaceae</taxon>
        <taxon>Amphiplicatus</taxon>
    </lineage>
</organism>